<proteinExistence type="predicted"/>
<organism evidence="2 3">
    <name type="scientific">Candidatus Sungiibacteriota bacterium</name>
    <dbReference type="NCBI Taxonomy" id="2750080"/>
    <lineage>
        <taxon>Bacteria</taxon>
        <taxon>Candidatus Sungiibacteriota</taxon>
    </lineage>
</organism>
<feature type="transmembrane region" description="Helical" evidence="1">
    <location>
        <begin position="127"/>
        <end position="147"/>
    </location>
</feature>
<evidence type="ECO:0000313" key="3">
    <source>
        <dbReference type="Proteomes" id="UP000724148"/>
    </source>
</evidence>
<gene>
    <name evidence="2" type="ORF">HYT40_02180</name>
</gene>
<keyword evidence="1" id="KW-0472">Membrane</keyword>
<feature type="transmembrane region" description="Helical" evidence="1">
    <location>
        <begin position="12"/>
        <end position="32"/>
    </location>
</feature>
<dbReference type="AlphaFoldDB" id="A0A931WN46"/>
<sequence length="152" mass="16096">MQTSLNRGAMLMALGALAFIGYGIVFIFRSFAGGGFELGVDTLGGLSKEGLEAYNPAVGAYITHLHVAVSGFIIATGIAVAALSWYGVRRGYWWAWIGAVLAPVAGLAIAIPLHYGGKFDYGITHLGPVYLATFIFVIGALISLRGVRRTQM</sequence>
<feature type="transmembrane region" description="Helical" evidence="1">
    <location>
        <begin position="65"/>
        <end position="86"/>
    </location>
</feature>
<dbReference type="Proteomes" id="UP000724148">
    <property type="component" value="Unassembled WGS sequence"/>
</dbReference>
<keyword evidence="1" id="KW-0812">Transmembrane</keyword>
<reference evidence="2" key="1">
    <citation type="submission" date="2020-07" db="EMBL/GenBank/DDBJ databases">
        <title>Huge and variable diversity of episymbiotic CPR bacteria and DPANN archaea in groundwater ecosystems.</title>
        <authorList>
            <person name="He C.Y."/>
            <person name="Keren R."/>
            <person name="Whittaker M."/>
            <person name="Farag I.F."/>
            <person name="Doudna J."/>
            <person name="Cate J.H.D."/>
            <person name="Banfield J.F."/>
        </authorList>
    </citation>
    <scope>NUCLEOTIDE SEQUENCE</scope>
    <source>
        <strain evidence="2">NC_groundwater_193_Ag_S-0.1um_51_7</strain>
    </source>
</reference>
<keyword evidence="1" id="KW-1133">Transmembrane helix</keyword>
<comment type="caution">
    <text evidence="2">The sequence shown here is derived from an EMBL/GenBank/DDBJ whole genome shotgun (WGS) entry which is preliminary data.</text>
</comment>
<accession>A0A931WN46</accession>
<feature type="transmembrane region" description="Helical" evidence="1">
    <location>
        <begin position="93"/>
        <end position="115"/>
    </location>
</feature>
<dbReference type="EMBL" id="JACOZA010000058">
    <property type="protein sequence ID" value="MBI2096939.1"/>
    <property type="molecule type" value="Genomic_DNA"/>
</dbReference>
<protein>
    <submittedName>
        <fullName evidence="2">Uncharacterized protein</fullName>
    </submittedName>
</protein>
<name>A0A931WN46_9BACT</name>
<evidence type="ECO:0000256" key="1">
    <source>
        <dbReference type="SAM" id="Phobius"/>
    </source>
</evidence>
<evidence type="ECO:0000313" key="2">
    <source>
        <dbReference type="EMBL" id="MBI2096939.1"/>
    </source>
</evidence>